<evidence type="ECO:0000256" key="7">
    <source>
        <dbReference type="HAMAP-Rule" id="MF_00379"/>
    </source>
</evidence>
<feature type="binding site" evidence="7">
    <location>
        <begin position="250"/>
        <end position="256"/>
    </location>
    <ligand>
        <name>GTP</name>
        <dbReference type="ChEBI" id="CHEBI:37565"/>
    </ligand>
</feature>
<feature type="binding site" evidence="7">
    <location>
        <begin position="231"/>
        <end position="236"/>
    </location>
    <ligand>
        <name>GTP</name>
        <dbReference type="ChEBI" id="CHEBI:37565"/>
    </ligand>
</feature>
<keyword evidence="3 7" id="KW-0547">Nucleotide-binding</keyword>
<dbReference type="Pfam" id="PF12631">
    <property type="entry name" value="MnmE_helical"/>
    <property type="match status" value="1"/>
</dbReference>
<comment type="caution">
    <text evidence="7">Lacks conserved residue(s) required for the propagation of feature annotation.</text>
</comment>
<dbReference type="RefSeq" id="WP_107582505.1">
    <property type="nucleotide sequence ID" value="NZ_JAERMS010000002.1"/>
</dbReference>
<dbReference type="CDD" id="cd14858">
    <property type="entry name" value="TrmE_N"/>
    <property type="match status" value="1"/>
</dbReference>
<evidence type="ECO:0000313" key="11">
    <source>
        <dbReference type="Proteomes" id="UP000664265"/>
    </source>
</evidence>
<dbReference type="SUPFAM" id="SSF52540">
    <property type="entry name" value="P-loop containing nucleoside triphosphate hydrolases"/>
    <property type="match status" value="1"/>
</dbReference>
<comment type="subunit">
    <text evidence="7">Homodimer. Heterotetramer of two MnmE and two MnmG subunits.</text>
</comment>
<dbReference type="EMBL" id="JAERMS010000002">
    <property type="protein sequence ID" value="MBO1362410.1"/>
    <property type="molecule type" value="Genomic_DNA"/>
</dbReference>
<feature type="binding site" evidence="7">
    <location>
        <position position="235"/>
    </location>
    <ligand>
        <name>Mg(2+)</name>
        <dbReference type="ChEBI" id="CHEBI:18420"/>
    </ligand>
</feature>
<keyword evidence="7" id="KW-0963">Cytoplasm</keyword>
<accession>A0ABS3M2Q4</accession>
<dbReference type="PROSITE" id="PS51709">
    <property type="entry name" value="G_TRME"/>
    <property type="match status" value="1"/>
</dbReference>
<evidence type="ECO:0000259" key="9">
    <source>
        <dbReference type="PROSITE" id="PS51709"/>
    </source>
</evidence>
<evidence type="ECO:0000256" key="3">
    <source>
        <dbReference type="ARBA" id="ARBA00022741"/>
    </source>
</evidence>
<keyword evidence="4 7" id="KW-0460">Magnesium</keyword>
<feature type="binding site" evidence="7">
    <location>
        <position position="85"/>
    </location>
    <ligand>
        <name>(6S)-5-formyl-5,6,7,8-tetrahydrofolate</name>
        <dbReference type="ChEBI" id="CHEBI:57457"/>
    </ligand>
</feature>
<feature type="binding site" evidence="7">
    <location>
        <position position="250"/>
    </location>
    <ligand>
        <name>K(+)</name>
        <dbReference type="ChEBI" id="CHEBI:29103"/>
    </ligand>
</feature>
<feature type="binding site" evidence="7">
    <location>
        <position position="124"/>
    </location>
    <ligand>
        <name>(6S)-5-formyl-5,6,7,8-tetrahydrofolate</name>
        <dbReference type="ChEBI" id="CHEBI:57457"/>
    </ligand>
</feature>
<feature type="binding site" evidence="7">
    <location>
        <position position="252"/>
    </location>
    <ligand>
        <name>K(+)</name>
        <dbReference type="ChEBI" id="CHEBI:29103"/>
    </ligand>
</feature>
<gene>
    <name evidence="7 10" type="primary">mnmE</name>
    <name evidence="7" type="synonym">trmE</name>
    <name evidence="10" type="ORF">JHU38_01200</name>
</gene>
<evidence type="ECO:0000256" key="4">
    <source>
        <dbReference type="ARBA" id="ARBA00022842"/>
    </source>
</evidence>
<comment type="cofactor">
    <cofactor evidence="7">
        <name>K(+)</name>
        <dbReference type="ChEBI" id="CHEBI:29103"/>
    </cofactor>
    <text evidence="7">Binds 1 potassium ion per subunit.</text>
</comment>
<evidence type="ECO:0000313" key="10">
    <source>
        <dbReference type="EMBL" id="MBO1362410.1"/>
    </source>
</evidence>
<dbReference type="NCBIfam" id="TIGR00231">
    <property type="entry name" value="small_GTP"/>
    <property type="match status" value="1"/>
</dbReference>
<comment type="caution">
    <text evidence="10">The sequence shown here is derived from an EMBL/GenBank/DDBJ whole genome shotgun (WGS) entry which is preliminary data.</text>
</comment>
<dbReference type="HAMAP" id="MF_00379">
    <property type="entry name" value="GTPase_MnmE"/>
    <property type="match status" value="1"/>
</dbReference>
<dbReference type="Gene3D" id="3.40.50.300">
    <property type="entry name" value="P-loop containing nucleotide triphosphate hydrolases"/>
    <property type="match status" value="1"/>
</dbReference>
<sequence>MGSDTICALATSTGGAIGIIRISGDCAISIADSVFIAKNKKPLNQAKGNTLHYGEIYDQQGTLLDEVVTSVYRAPHSYTGEDSVEISCHGSQYVLQAVLQALIDAGCRQAQPGEYTKRAYLNGKMDLSQAEAVADLISSSNKASYKLALSQLKGHFSSELATLREQLLKITSLLELELDFSDHEELEFADRGELLELAHKIQNRISTLAHSFETGIALKKGIPVAIVGQTNVGKSTLLNRLLHEEKAIVSDIHGTTRDIIEDTTVIEGVTFRFIDTAGIRKTQDTIEQLGIERAYKKLEEATIVLWVIDTLPTKDEIKGMLNRTVGKQLILVHNKIDKETNSSNRPVILSCGNNNIFAAEVFISAKLNQGLQALEKAIYESARIPEISEDSIIVTNARHYEALTHANESISRVLLSMEMGLSGDLISEDLRICLEQLAEITGGQITTDEVLGNIFQHFCIGK</sequence>
<evidence type="ECO:0000256" key="5">
    <source>
        <dbReference type="ARBA" id="ARBA00022958"/>
    </source>
</evidence>
<keyword evidence="7" id="KW-0479">Metal-binding</keyword>
<dbReference type="Proteomes" id="UP000664265">
    <property type="component" value="Unassembled WGS sequence"/>
</dbReference>
<dbReference type="PANTHER" id="PTHR42714:SF2">
    <property type="entry name" value="TRNA MODIFICATION GTPASE GTPBP3, MITOCHONDRIAL"/>
    <property type="match status" value="1"/>
</dbReference>
<keyword evidence="7" id="KW-0378">Hydrolase</keyword>
<dbReference type="InterPro" id="IPR027368">
    <property type="entry name" value="MnmE_dom2"/>
</dbReference>
<dbReference type="InterPro" id="IPR031168">
    <property type="entry name" value="G_TrmE"/>
</dbReference>
<keyword evidence="6 7" id="KW-0342">GTP-binding</keyword>
<feature type="binding site" evidence="7">
    <location>
        <begin position="275"/>
        <end position="278"/>
    </location>
    <ligand>
        <name>GTP</name>
        <dbReference type="ChEBI" id="CHEBI:37565"/>
    </ligand>
</feature>
<comment type="similarity">
    <text evidence="1 7 8">Belongs to the TRAFAC class TrmE-Era-EngA-EngB-Septin-like GTPase superfamily. TrmE GTPase family.</text>
</comment>
<dbReference type="InterPro" id="IPR005225">
    <property type="entry name" value="Small_GTP-bd"/>
</dbReference>
<organism evidence="10 11">
    <name type="scientific">Prevotella illustrans</name>
    <dbReference type="NCBI Taxonomy" id="2800387"/>
    <lineage>
        <taxon>Bacteria</taxon>
        <taxon>Pseudomonadati</taxon>
        <taxon>Bacteroidota</taxon>
        <taxon>Bacteroidia</taxon>
        <taxon>Bacteroidales</taxon>
        <taxon>Prevotellaceae</taxon>
        <taxon>Prevotella</taxon>
    </lineage>
</organism>
<evidence type="ECO:0000256" key="6">
    <source>
        <dbReference type="ARBA" id="ARBA00023134"/>
    </source>
</evidence>
<evidence type="ECO:0000256" key="8">
    <source>
        <dbReference type="RuleBase" id="RU003313"/>
    </source>
</evidence>
<feature type="domain" description="TrmE-type G" evidence="9">
    <location>
        <begin position="221"/>
        <end position="383"/>
    </location>
</feature>
<dbReference type="InterPro" id="IPR004520">
    <property type="entry name" value="GTPase_MnmE"/>
</dbReference>
<dbReference type="PANTHER" id="PTHR42714">
    <property type="entry name" value="TRNA MODIFICATION GTPASE GTPBP3"/>
    <property type="match status" value="1"/>
</dbReference>
<dbReference type="Gene3D" id="1.20.120.430">
    <property type="entry name" value="tRNA modification GTPase MnmE domain 2"/>
    <property type="match status" value="1"/>
</dbReference>
<comment type="subcellular location">
    <subcellularLocation>
        <location evidence="7">Cytoplasm</location>
    </subcellularLocation>
</comment>
<dbReference type="Pfam" id="PF10396">
    <property type="entry name" value="TrmE_N"/>
    <property type="match status" value="1"/>
</dbReference>
<dbReference type="EC" id="3.6.-.-" evidence="7"/>
<evidence type="ECO:0000256" key="2">
    <source>
        <dbReference type="ARBA" id="ARBA00022694"/>
    </source>
</evidence>
<dbReference type="Pfam" id="PF01926">
    <property type="entry name" value="MMR_HSR1"/>
    <property type="match status" value="1"/>
</dbReference>
<dbReference type="InterPro" id="IPR006073">
    <property type="entry name" value="GTP-bd"/>
</dbReference>
<dbReference type="NCBIfam" id="TIGR00450">
    <property type="entry name" value="mnmE_trmE_thdF"/>
    <property type="match status" value="1"/>
</dbReference>
<keyword evidence="2 7" id="KW-0819">tRNA processing</keyword>
<dbReference type="InterPro" id="IPR027266">
    <property type="entry name" value="TrmE/GcvT-like"/>
</dbReference>
<keyword evidence="5 7" id="KW-0630">Potassium</keyword>
<keyword evidence="11" id="KW-1185">Reference proteome</keyword>
<protein>
    <recommendedName>
        <fullName evidence="7">tRNA modification GTPase MnmE</fullName>
        <ecNumber evidence="7">3.6.-.-</ecNumber>
    </recommendedName>
</protein>
<feature type="binding site" evidence="7">
    <location>
        <position position="255"/>
    </location>
    <ligand>
        <name>K(+)</name>
        <dbReference type="ChEBI" id="CHEBI:29103"/>
    </ligand>
</feature>
<feature type="binding site" evidence="7">
    <location>
        <position position="21"/>
    </location>
    <ligand>
        <name>(6S)-5-formyl-5,6,7,8-tetrahydrofolate</name>
        <dbReference type="ChEBI" id="CHEBI:57457"/>
    </ligand>
</feature>
<dbReference type="InterPro" id="IPR025867">
    <property type="entry name" value="MnmE_helical"/>
</dbReference>
<feature type="binding site" evidence="7">
    <location>
        <position position="462"/>
    </location>
    <ligand>
        <name>(6S)-5-formyl-5,6,7,8-tetrahydrofolate</name>
        <dbReference type="ChEBI" id="CHEBI:57457"/>
    </ligand>
</feature>
<reference evidence="10 11" key="1">
    <citation type="submission" date="2021-01" db="EMBL/GenBank/DDBJ databases">
        <title>Prevotella A2931 sp. nov.</title>
        <authorList>
            <person name="Buhl M."/>
            <person name="Oberhettinger P."/>
        </authorList>
    </citation>
    <scope>NUCLEOTIDE SEQUENCE [LARGE SCALE GENOMIC DNA]</scope>
    <source>
        <strain evidence="10 11">A2931</strain>
    </source>
</reference>
<evidence type="ECO:0000256" key="1">
    <source>
        <dbReference type="ARBA" id="ARBA00011043"/>
    </source>
</evidence>
<dbReference type="NCBIfam" id="NF003661">
    <property type="entry name" value="PRK05291.1-3"/>
    <property type="match status" value="1"/>
</dbReference>
<name>A0ABS3M2Q4_9BACT</name>
<feature type="binding site" evidence="7">
    <location>
        <position position="231"/>
    </location>
    <ligand>
        <name>K(+)</name>
        <dbReference type="ChEBI" id="CHEBI:29103"/>
    </ligand>
</feature>
<dbReference type="Gene3D" id="3.30.1360.120">
    <property type="entry name" value="Probable tRNA modification gtpase trme, domain 1"/>
    <property type="match status" value="1"/>
</dbReference>
<dbReference type="InterPro" id="IPR027417">
    <property type="entry name" value="P-loop_NTPase"/>
</dbReference>
<proteinExistence type="inferred from homology"/>
<dbReference type="CDD" id="cd04164">
    <property type="entry name" value="trmE"/>
    <property type="match status" value="1"/>
</dbReference>
<dbReference type="InterPro" id="IPR018948">
    <property type="entry name" value="GTP-bd_TrmE_N"/>
</dbReference>
<feature type="binding site" evidence="7">
    <location>
        <position position="256"/>
    </location>
    <ligand>
        <name>Mg(2+)</name>
        <dbReference type="ChEBI" id="CHEBI:18420"/>
    </ligand>
</feature>
<comment type="function">
    <text evidence="7">Exhibits a very high intrinsic GTPase hydrolysis rate. Involved in the addition of a carboxymethylaminomethyl (cmnm) group at the wobble position (U34) of certain tRNAs, forming tRNA-cmnm(5)s(2)U34.</text>
</comment>